<evidence type="ECO:0000256" key="1">
    <source>
        <dbReference type="SAM" id="MobiDB-lite"/>
    </source>
</evidence>
<evidence type="ECO:0000313" key="3">
    <source>
        <dbReference type="Proteomes" id="UP000554235"/>
    </source>
</evidence>
<dbReference type="AlphaFoldDB" id="A0A8H4P797"/>
<protein>
    <submittedName>
        <fullName evidence="2">Uncharacterized protein</fullName>
    </submittedName>
</protein>
<organism evidence="2 3">
    <name type="scientific">Fusarium albosuccineum</name>
    <dbReference type="NCBI Taxonomy" id="1237068"/>
    <lineage>
        <taxon>Eukaryota</taxon>
        <taxon>Fungi</taxon>
        <taxon>Dikarya</taxon>
        <taxon>Ascomycota</taxon>
        <taxon>Pezizomycotina</taxon>
        <taxon>Sordariomycetes</taxon>
        <taxon>Hypocreomycetidae</taxon>
        <taxon>Hypocreales</taxon>
        <taxon>Nectriaceae</taxon>
        <taxon>Fusarium</taxon>
        <taxon>Fusarium decemcellulare species complex</taxon>
    </lineage>
</organism>
<feature type="compositionally biased region" description="Polar residues" evidence="1">
    <location>
        <begin position="39"/>
        <end position="52"/>
    </location>
</feature>
<dbReference type="EMBL" id="JAADYS010001637">
    <property type="protein sequence ID" value="KAF4461865.1"/>
    <property type="molecule type" value="Genomic_DNA"/>
</dbReference>
<accession>A0A8H4P797</accession>
<comment type="caution">
    <text evidence="2">The sequence shown here is derived from an EMBL/GenBank/DDBJ whole genome shotgun (WGS) entry which is preliminary data.</text>
</comment>
<proteinExistence type="predicted"/>
<evidence type="ECO:0000313" key="2">
    <source>
        <dbReference type="EMBL" id="KAF4461865.1"/>
    </source>
</evidence>
<feature type="compositionally biased region" description="Gly residues" evidence="1">
    <location>
        <begin position="75"/>
        <end position="137"/>
    </location>
</feature>
<reference evidence="2 3" key="1">
    <citation type="submission" date="2020-01" db="EMBL/GenBank/DDBJ databases">
        <title>Identification and distribution of gene clusters putatively required for synthesis of sphingolipid metabolism inhibitors in phylogenetically diverse species of the filamentous fungus Fusarium.</title>
        <authorList>
            <person name="Kim H.-S."/>
            <person name="Busman M."/>
            <person name="Brown D.W."/>
            <person name="Divon H."/>
            <person name="Uhlig S."/>
            <person name="Proctor R.H."/>
        </authorList>
    </citation>
    <scope>NUCLEOTIDE SEQUENCE [LARGE SCALE GENOMIC DNA]</scope>
    <source>
        <strain evidence="2 3">NRRL 20459</strain>
    </source>
</reference>
<feature type="compositionally biased region" description="Low complexity" evidence="1">
    <location>
        <begin position="58"/>
        <end position="74"/>
    </location>
</feature>
<sequence>MCLPNLFSRNSKQDTHEETTPQPKPAEPTGRRTAEATARLSNSRFSHNGSRRSSSEKYTGYAPGGYAASPAGPDGANGGIYGGVNGGVYSGVSGGPNGGVSGGVYGGVSGTTSGGGLAPAGGYGSSPGGPGFAGAGW</sequence>
<dbReference type="Proteomes" id="UP000554235">
    <property type="component" value="Unassembled WGS sequence"/>
</dbReference>
<name>A0A8H4P797_9HYPO</name>
<gene>
    <name evidence="2" type="ORF">FALBO_11324</name>
</gene>
<dbReference type="OrthoDB" id="5105946at2759"/>
<keyword evidence="3" id="KW-1185">Reference proteome</keyword>
<feature type="region of interest" description="Disordered" evidence="1">
    <location>
        <begin position="1"/>
        <end position="137"/>
    </location>
</feature>